<dbReference type="Proteomes" id="UP001150217">
    <property type="component" value="Unassembled WGS sequence"/>
</dbReference>
<proteinExistence type="predicted"/>
<sequence length="337" mass="37955">MKLMEAENERLRNKAFAKKRKRVAVNTGMSRHLTAEENMKELLKEEMKHVLTSLKPKFKELKKKIEAFKKNEAKARKETAAREKKVLQAAARERKAAQQRELGKGHSHGRGCGRGHIRKGQRRGQTQAMANQSEDSSSETSLLNHTDHAPENDNLTDSDSDSEAALTSSVPIAPLKQAHPRPKSRPIPPSDSNSHSLNPVDSHESFDVPITGDPGTNNTKDPQTSFEEEDNGVSKEDEAVETAIWLILGHKWIGRGLKFMVEWVDNDVTWESLSNIKDCVALDDYLVHHGLAEPSKLSKKMYLDEVYPKMDAFPRMTRIPVNACFGPLFRKIFITQS</sequence>
<dbReference type="EMBL" id="JANVFT010000038">
    <property type="protein sequence ID" value="KAJ4492362.1"/>
    <property type="molecule type" value="Genomic_DNA"/>
</dbReference>
<evidence type="ECO:0000313" key="2">
    <source>
        <dbReference type="EMBL" id="KAJ4492362.1"/>
    </source>
</evidence>
<feature type="compositionally biased region" description="Basic residues" evidence="1">
    <location>
        <begin position="105"/>
        <end position="122"/>
    </location>
</feature>
<gene>
    <name evidence="2" type="ORF">C8R41DRAFT_951438</name>
</gene>
<feature type="region of interest" description="Disordered" evidence="1">
    <location>
        <begin position="72"/>
        <end position="234"/>
    </location>
</feature>
<feature type="compositionally biased region" description="Polar residues" evidence="1">
    <location>
        <begin position="214"/>
        <end position="225"/>
    </location>
</feature>
<organism evidence="2 3">
    <name type="scientific">Lentinula lateritia</name>
    <dbReference type="NCBI Taxonomy" id="40482"/>
    <lineage>
        <taxon>Eukaryota</taxon>
        <taxon>Fungi</taxon>
        <taxon>Dikarya</taxon>
        <taxon>Basidiomycota</taxon>
        <taxon>Agaricomycotina</taxon>
        <taxon>Agaricomycetes</taxon>
        <taxon>Agaricomycetidae</taxon>
        <taxon>Agaricales</taxon>
        <taxon>Marasmiineae</taxon>
        <taxon>Omphalotaceae</taxon>
        <taxon>Lentinula</taxon>
    </lineage>
</organism>
<protein>
    <recommendedName>
        <fullName evidence="4">Chromo domain-containing protein</fullName>
    </recommendedName>
</protein>
<comment type="caution">
    <text evidence="2">The sequence shown here is derived from an EMBL/GenBank/DDBJ whole genome shotgun (WGS) entry which is preliminary data.</text>
</comment>
<evidence type="ECO:0000313" key="3">
    <source>
        <dbReference type="Proteomes" id="UP001150217"/>
    </source>
</evidence>
<reference evidence="2" key="1">
    <citation type="submission" date="2022-08" db="EMBL/GenBank/DDBJ databases">
        <title>A Global Phylogenomic Analysis of the Shiitake Genus Lentinula.</title>
        <authorList>
            <consortium name="DOE Joint Genome Institute"/>
            <person name="Sierra-Patev S."/>
            <person name="Min B."/>
            <person name="Naranjo-Ortiz M."/>
            <person name="Looney B."/>
            <person name="Konkel Z."/>
            <person name="Slot J.C."/>
            <person name="Sakamoto Y."/>
            <person name="Steenwyk J.L."/>
            <person name="Rokas A."/>
            <person name="Carro J."/>
            <person name="Camarero S."/>
            <person name="Ferreira P."/>
            <person name="Molpeceres G."/>
            <person name="Ruiz-Duenas F.J."/>
            <person name="Serrano A."/>
            <person name="Henrissat B."/>
            <person name="Drula E."/>
            <person name="Hughes K.W."/>
            <person name="Mata J.L."/>
            <person name="Ishikawa N.K."/>
            <person name="Vargas-Isla R."/>
            <person name="Ushijima S."/>
            <person name="Smith C.A."/>
            <person name="Ahrendt S."/>
            <person name="Andreopoulos W."/>
            <person name="He G."/>
            <person name="Labutti K."/>
            <person name="Lipzen A."/>
            <person name="Ng V."/>
            <person name="Riley R."/>
            <person name="Sandor L."/>
            <person name="Barry K."/>
            <person name="Martinez A.T."/>
            <person name="Xiao Y."/>
            <person name="Gibbons J.G."/>
            <person name="Terashima K."/>
            <person name="Grigoriev I.V."/>
            <person name="Hibbett D.S."/>
        </authorList>
    </citation>
    <scope>NUCLEOTIDE SEQUENCE</scope>
    <source>
        <strain evidence="2">RHP3577 ss4</strain>
    </source>
</reference>
<dbReference type="SUPFAM" id="SSF54160">
    <property type="entry name" value="Chromo domain-like"/>
    <property type="match status" value="1"/>
</dbReference>
<dbReference type="InterPro" id="IPR016197">
    <property type="entry name" value="Chromo-like_dom_sf"/>
</dbReference>
<evidence type="ECO:0000256" key="1">
    <source>
        <dbReference type="SAM" id="MobiDB-lite"/>
    </source>
</evidence>
<feature type="compositionally biased region" description="Polar residues" evidence="1">
    <location>
        <begin position="190"/>
        <end position="199"/>
    </location>
</feature>
<name>A0ABQ8VFE4_9AGAR</name>
<accession>A0ABQ8VFE4</accession>
<feature type="compositionally biased region" description="Polar residues" evidence="1">
    <location>
        <begin position="123"/>
        <end position="144"/>
    </location>
</feature>
<evidence type="ECO:0008006" key="4">
    <source>
        <dbReference type="Google" id="ProtNLM"/>
    </source>
</evidence>
<keyword evidence="3" id="KW-1185">Reference proteome</keyword>
<feature type="compositionally biased region" description="Basic and acidic residues" evidence="1">
    <location>
        <begin position="72"/>
        <end position="104"/>
    </location>
</feature>